<evidence type="ECO:0000256" key="3">
    <source>
        <dbReference type="ARBA" id="ARBA00023125"/>
    </source>
</evidence>
<accession>A0ABX2ITR9</accession>
<proteinExistence type="inferred from homology"/>
<dbReference type="Gene3D" id="1.10.443.10">
    <property type="entry name" value="Intergrase catalytic core"/>
    <property type="match status" value="1"/>
</dbReference>
<comment type="caution">
    <text evidence="6">The sequence shown here is derived from an EMBL/GenBank/DDBJ whole genome shotgun (WGS) entry which is preliminary data.</text>
</comment>
<dbReference type="Pfam" id="PF00589">
    <property type="entry name" value="Phage_integrase"/>
    <property type="match status" value="1"/>
</dbReference>
<evidence type="ECO:0000256" key="2">
    <source>
        <dbReference type="ARBA" id="ARBA00022908"/>
    </source>
</evidence>
<dbReference type="InterPro" id="IPR050808">
    <property type="entry name" value="Phage_Integrase"/>
</dbReference>
<feature type="domain" description="Tyr recombinase" evidence="5">
    <location>
        <begin position="221"/>
        <end position="399"/>
    </location>
</feature>
<dbReference type="InterPro" id="IPR013762">
    <property type="entry name" value="Integrase-like_cat_sf"/>
</dbReference>
<dbReference type="SUPFAM" id="SSF56349">
    <property type="entry name" value="DNA breaking-rejoining enzymes"/>
    <property type="match status" value="1"/>
</dbReference>
<protein>
    <submittedName>
        <fullName evidence="6">Integrase arm-type DNA-binding domain-containing protein</fullName>
    </submittedName>
</protein>
<evidence type="ECO:0000256" key="1">
    <source>
        <dbReference type="ARBA" id="ARBA00008857"/>
    </source>
</evidence>
<dbReference type="RefSeq" id="WP_174139460.1">
    <property type="nucleotide sequence ID" value="NZ_JABUFE010000011.1"/>
</dbReference>
<dbReference type="InterPro" id="IPR038488">
    <property type="entry name" value="Integrase_DNA-bd_sf"/>
</dbReference>
<keyword evidence="2" id="KW-0229">DNA integration</keyword>
<dbReference type="EMBL" id="JABUFE010000011">
    <property type="protein sequence ID" value="NSX56309.1"/>
    <property type="molecule type" value="Genomic_DNA"/>
</dbReference>
<keyword evidence="4" id="KW-0233">DNA recombination</keyword>
<dbReference type="InterPro" id="IPR053876">
    <property type="entry name" value="Phage_int_M"/>
</dbReference>
<dbReference type="InterPro" id="IPR002104">
    <property type="entry name" value="Integrase_catalytic"/>
</dbReference>
<keyword evidence="3 6" id="KW-0238">DNA-binding</keyword>
<comment type="similarity">
    <text evidence="1">Belongs to the 'phage' integrase family.</text>
</comment>
<sequence>MTKKKVTWTDLGLKKLAAPKDRRFVDHVDPDNRGLNLRVSETGTKSWSVLYRVVGEGKVSASGRVLRGKQKRITLGTYPAVTLADARDQARKIKDAADAGIDAKAPAVRAKVDRKPTFVRVVVKFLSYKKSEGLQSYTKMRSMFRMHICAAQGKLPQLGSMAMDDIRRADIQNLLDHYDQTGRRGTANEMQKYLRQVWKYARQRDIVSDNIMQDFERTLKKNPRTRTLFAHELKAVWQAVLGKAFPSPDREFVQVLILSGLRKNELAKACWDDLDEDHKALRLSADRTKTSQRMLHPFSDLAWDILQTIPRFDGPFIFTKSFGMVPMSVDSKLLIKLRKVSGDIEHFTLHDFRRTIRSQFSALQVAQHVAEYSIGHKPQGIVAVYDVHDYLAERRDAFNKYADYVKGLVDE</sequence>
<dbReference type="PANTHER" id="PTHR30629:SF2">
    <property type="entry name" value="PROPHAGE INTEGRASE INTS-RELATED"/>
    <property type="match status" value="1"/>
</dbReference>
<evidence type="ECO:0000256" key="4">
    <source>
        <dbReference type="ARBA" id="ARBA00023172"/>
    </source>
</evidence>
<dbReference type="Proteomes" id="UP000777935">
    <property type="component" value="Unassembled WGS sequence"/>
</dbReference>
<dbReference type="CDD" id="cd00801">
    <property type="entry name" value="INT_P4_C"/>
    <property type="match status" value="1"/>
</dbReference>
<gene>
    <name evidence="6" type="ORF">HRQ87_16055</name>
</gene>
<dbReference type="PROSITE" id="PS51898">
    <property type="entry name" value="TYR_RECOMBINASE"/>
    <property type="match status" value="1"/>
</dbReference>
<dbReference type="PANTHER" id="PTHR30629">
    <property type="entry name" value="PROPHAGE INTEGRASE"/>
    <property type="match status" value="1"/>
</dbReference>
<evidence type="ECO:0000259" key="5">
    <source>
        <dbReference type="PROSITE" id="PS51898"/>
    </source>
</evidence>
<dbReference type="InterPro" id="IPR010998">
    <property type="entry name" value="Integrase_recombinase_N"/>
</dbReference>
<dbReference type="GO" id="GO:0003677">
    <property type="term" value="F:DNA binding"/>
    <property type="evidence" value="ECO:0007669"/>
    <property type="project" value="UniProtKB-KW"/>
</dbReference>
<dbReference type="Pfam" id="PF22022">
    <property type="entry name" value="Phage_int_M"/>
    <property type="match status" value="1"/>
</dbReference>
<organism evidence="6 7">
    <name type="scientific">Parasulfitobacter algicola</name>
    <dbReference type="NCBI Taxonomy" id="2614809"/>
    <lineage>
        <taxon>Bacteria</taxon>
        <taxon>Pseudomonadati</taxon>
        <taxon>Pseudomonadota</taxon>
        <taxon>Alphaproteobacteria</taxon>
        <taxon>Rhodobacterales</taxon>
        <taxon>Roseobacteraceae</taxon>
        <taxon>Parasulfitobacter</taxon>
    </lineage>
</organism>
<reference evidence="6 7" key="1">
    <citation type="submission" date="2020-06" db="EMBL/GenBank/DDBJ databases">
        <title>Sulfitobacter algicola sp. nov., isolated from green algae.</title>
        <authorList>
            <person name="Wang C."/>
        </authorList>
    </citation>
    <scope>NUCLEOTIDE SEQUENCE [LARGE SCALE GENOMIC DNA]</scope>
    <source>
        <strain evidence="6 7">1151</strain>
    </source>
</reference>
<evidence type="ECO:0000313" key="7">
    <source>
        <dbReference type="Proteomes" id="UP000777935"/>
    </source>
</evidence>
<name>A0ABX2ITR9_9RHOB</name>
<dbReference type="InterPro" id="IPR011010">
    <property type="entry name" value="DNA_brk_join_enz"/>
</dbReference>
<evidence type="ECO:0000313" key="6">
    <source>
        <dbReference type="EMBL" id="NSX56309.1"/>
    </source>
</evidence>
<dbReference type="Gene3D" id="3.30.160.390">
    <property type="entry name" value="Integrase, DNA-binding domain"/>
    <property type="match status" value="1"/>
</dbReference>
<keyword evidence="7" id="KW-1185">Reference proteome</keyword>
<dbReference type="Pfam" id="PF13356">
    <property type="entry name" value="Arm-DNA-bind_3"/>
    <property type="match status" value="1"/>
</dbReference>
<dbReference type="InterPro" id="IPR025166">
    <property type="entry name" value="Integrase_DNA_bind_dom"/>
</dbReference>
<dbReference type="Gene3D" id="1.10.150.130">
    <property type="match status" value="1"/>
</dbReference>